<dbReference type="NCBIfam" id="TIGR00170">
    <property type="entry name" value="leuC"/>
    <property type="match status" value="1"/>
</dbReference>
<dbReference type="InterPro" id="IPR033941">
    <property type="entry name" value="IPMI_cat"/>
</dbReference>
<evidence type="ECO:0000256" key="6">
    <source>
        <dbReference type="ARBA" id="ARBA00011271"/>
    </source>
</evidence>
<dbReference type="Pfam" id="PF00330">
    <property type="entry name" value="Aconitase"/>
    <property type="match status" value="1"/>
</dbReference>
<dbReference type="PRINTS" id="PR00415">
    <property type="entry name" value="ACONITASE"/>
</dbReference>
<dbReference type="Proteomes" id="UP000651050">
    <property type="component" value="Unassembled WGS sequence"/>
</dbReference>
<dbReference type="CDD" id="cd01583">
    <property type="entry name" value="IPMI"/>
    <property type="match status" value="1"/>
</dbReference>
<dbReference type="RefSeq" id="WP_196984393.1">
    <property type="nucleotide sequence ID" value="NZ_JADWYS010000001.1"/>
</dbReference>
<keyword evidence="14" id="KW-0411">Iron-sulfur</keyword>
<evidence type="ECO:0000256" key="10">
    <source>
        <dbReference type="ARBA" id="ARBA00022485"/>
    </source>
</evidence>
<comment type="function">
    <text evidence="3">Catalyzes the isomerization between 2-isopropylmalate and 3-isopropylmalate, via the formation of 2-isopropylmaleate.</text>
</comment>
<proteinExistence type="inferred from homology"/>
<comment type="caution">
    <text evidence="18">The sequence shown here is derived from an EMBL/GenBank/DDBJ whole genome shotgun (WGS) entry which is preliminary data.</text>
</comment>
<reference evidence="18" key="1">
    <citation type="submission" date="2020-11" db="EMBL/GenBank/DDBJ databases">
        <title>Bacterial whole genome sequence for Caenimonas sp. DR4.4.</title>
        <authorList>
            <person name="Le V."/>
            <person name="Ko S.-R."/>
            <person name="Ahn C.-Y."/>
            <person name="Oh H.-M."/>
        </authorList>
    </citation>
    <scope>NUCLEOTIDE SEQUENCE</scope>
    <source>
        <strain evidence="18">DR4.4</strain>
    </source>
</reference>
<dbReference type="EC" id="4.2.1.33" evidence="7"/>
<evidence type="ECO:0000256" key="16">
    <source>
        <dbReference type="ARBA" id="ARBA00023304"/>
    </source>
</evidence>
<dbReference type="InterPro" id="IPR015931">
    <property type="entry name" value="Acnase/IPM_dHydase_lsu_aba_1/3"/>
</dbReference>
<evidence type="ECO:0000256" key="12">
    <source>
        <dbReference type="ARBA" id="ARBA00022723"/>
    </source>
</evidence>
<dbReference type="FunFam" id="3.30.499.10:FF:000007">
    <property type="entry name" value="3-isopropylmalate dehydratase large subunit"/>
    <property type="match status" value="1"/>
</dbReference>
<dbReference type="PANTHER" id="PTHR43822">
    <property type="entry name" value="HOMOACONITASE, MITOCHONDRIAL-RELATED"/>
    <property type="match status" value="1"/>
</dbReference>
<evidence type="ECO:0000256" key="3">
    <source>
        <dbReference type="ARBA" id="ARBA00002695"/>
    </source>
</evidence>
<dbReference type="GO" id="GO:0009098">
    <property type="term" value="P:L-leucine biosynthetic process"/>
    <property type="evidence" value="ECO:0007669"/>
    <property type="project" value="UniProtKB-KW"/>
</dbReference>
<evidence type="ECO:0000256" key="8">
    <source>
        <dbReference type="ARBA" id="ARBA00014371"/>
    </source>
</evidence>
<keyword evidence="13" id="KW-0408">Iron</keyword>
<dbReference type="InterPro" id="IPR050067">
    <property type="entry name" value="IPM_dehydratase_rel_enz"/>
</dbReference>
<dbReference type="GO" id="GO:0046872">
    <property type="term" value="F:metal ion binding"/>
    <property type="evidence" value="ECO:0007669"/>
    <property type="project" value="UniProtKB-KW"/>
</dbReference>
<keyword evidence="9" id="KW-0432">Leucine biosynthesis</keyword>
<comment type="catalytic activity">
    <reaction evidence="1">
        <text>(2R,3S)-3-isopropylmalate = (2S)-2-isopropylmalate</text>
        <dbReference type="Rhea" id="RHEA:32287"/>
        <dbReference type="ChEBI" id="CHEBI:1178"/>
        <dbReference type="ChEBI" id="CHEBI:35121"/>
        <dbReference type="EC" id="4.2.1.33"/>
    </reaction>
</comment>
<evidence type="ECO:0000256" key="5">
    <source>
        <dbReference type="ARBA" id="ARBA00007185"/>
    </source>
</evidence>
<dbReference type="PANTHER" id="PTHR43822:SF9">
    <property type="entry name" value="3-ISOPROPYLMALATE DEHYDRATASE"/>
    <property type="match status" value="1"/>
</dbReference>
<evidence type="ECO:0000313" key="18">
    <source>
        <dbReference type="EMBL" id="MBG9386403.1"/>
    </source>
</evidence>
<evidence type="ECO:0000256" key="15">
    <source>
        <dbReference type="ARBA" id="ARBA00023239"/>
    </source>
</evidence>
<evidence type="ECO:0000256" key="14">
    <source>
        <dbReference type="ARBA" id="ARBA00023014"/>
    </source>
</evidence>
<keyword evidence="12" id="KW-0479">Metal-binding</keyword>
<evidence type="ECO:0000256" key="13">
    <source>
        <dbReference type="ARBA" id="ARBA00023004"/>
    </source>
</evidence>
<dbReference type="InterPro" id="IPR036008">
    <property type="entry name" value="Aconitase_4Fe-4S_dom"/>
</dbReference>
<dbReference type="AlphaFoldDB" id="A0A931MDZ8"/>
<gene>
    <name evidence="18" type="primary">leuC</name>
    <name evidence="18" type="ORF">I5803_00065</name>
</gene>
<dbReference type="InterPro" id="IPR004430">
    <property type="entry name" value="3-IsopropMal_deHydase_lsu"/>
</dbReference>
<feature type="domain" description="Aconitase/3-isopropylmalate dehydratase large subunit alpha/beta/alpha" evidence="17">
    <location>
        <begin position="9"/>
        <end position="458"/>
    </location>
</feature>
<evidence type="ECO:0000256" key="2">
    <source>
        <dbReference type="ARBA" id="ARBA00001966"/>
    </source>
</evidence>
<evidence type="ECO:0000256" key="11">
    <source>
        <dbReference type="ARBA" id="ARBA00022605"/>
    </source>
</evidence>
<evidence type="ECO:0000313" key="19">
    <source>
        <dbReference type="Proteomes" id="UP000651050"/>
    </source>
</evidence>
<sequence>MNAPATLFEKVWSRHAIVTRGASEALLSVDTYFVHEGSFHAFGALAKEGRQVRKPKQVFGSPDHFVPTVNRDKGLAGIADAESRGLVEYLAGNAARYGFDHFGVDDPRQGVIHVVGPELGITQPGLVICCGDSHTSTHGAFGCYALGIGASQGKQILATQCVWQKKPRTMRITIDGALGFGVTAKDIILSVIAKIGVAGAVGHVVEFAGSTVRGMTMDQRMTLCNMVTEAGARTGMVAPDETTIAFLEGRPYAPSGEMWDQAVAYWRTLPSDEGAVYDREVHLDAGAVGPSITWGTLPEQVLPIDAAVPSAEGAEAEKKADIESALRYMGLAPGTPLEGIKVDRVFIGSCTNGRLDDLRAAADVFKGRKAKVPTWVSPGSSGVKRAAEAEGLDRIFIDAGVEWRGSGCSSCAAMNGDTLAPGERCASTSNRNFEGRQGKGSRTHLMSPAMAAAASVSGHLMDVRKLD</sequence>
<dbReference type="InterPro" id="IPR001030">
    <property type="entry name" value="Acoase/IPM_deHydtase_lsu_aba"/>
</dbReference>
<comment type="similarity">
    <text evidence="5">Belongs to the aconitase/IPM isomerase family.</text>
</comment>
<dbReference type="SUPFAM" id="SSF53732">
    <property type="entry name" value="Aconitase iron-sulfur domain"/>
    <property type="match status" value="1"/>
</dbReference>
<dbReference type="NCBIfam" id="NF009116">
    <property type="entry name" value="PRK12466.1"/>
    <property type="match status" value="1"/>
</dbReference>
<keyword evidence="19" id="KW-1185">Reference proteome</keyword>
<dbReference type="GO" id="GO:0003861">
    <property type="term" value="F:3-isopropylmalate dehydratase activity"/>
    <property type="evidence" value="ECO:0007669"/>
    <property type="project" value="UniProtKB-EC"/>
</dbReference>
<organism evidence="18 19">
    <name type="scientific">Caenimonas aquaedulcis</name>
    <dbReference type="NCBI Taxonomy" id="2793270"/>
    <lineage>
        <taxon>Bacteria</taxon>
        <taxon>Pseudomonadati</taxon>
        <taxon>Pseudomonadota</taxon>
        <taxon>Betaproteobacteria</taxon>
        <taxon>Burkholderiales</taxon>
        <taxon>Comamonadaceae</taxon>
        <taxon>Caenimonas</taxon>
    </lineage>
</organism>
<evidence type="ECO:0000256" key="7">
    <source>
        <dbReference type="ARBA" id="ARBA00011998"/>
    </source>
</evidence>
<accession>A0A931MDZ8</accession>
<name>A0A931MDZ8_9BURK</name>
<dbReference type="EMBL" id="JADWYS010000001">
    <property type="protein sequence ID" value="MBG9386403.1"/>
    <property type="molecule type" value="Genomic_DNA"/>
</dbReference>
<evidence type="ECO:0000256" key="9">
    <source>
        <dbReference type="ARBA" id="ARBA00022430"/>
    </source>
</evidence>
<protein>
    <recommendedName>
        <fullName evidence="8">3-isopropylmalate dehydratase</fullName>
        <ecNumber evidence="7">4.2.1.33</ecNumber>
    </recommendedName>
</protein>
<evidence type="ECO:0000256" key="4">
    <source>
        <dbReference type="ARBA" id="ARBA00004729"/>
    </source>
</evidence>
<comment type="cofactor">
    <cofactor evidence="2">
        <name>[4Fe-4S] cluster</name>
        <dbReference type="ChEBI" id="CHEBI:49883"/>
    </cofactor>
</comment>
<comment type="subunit">
    <text evidence="6">Heterodimer of LeuC and LeuD.</text>
</comment>
<evidence type="ECO:0000259" key="17">
    <source>
        <dbReference type="Pfam" id="PF00330"/>
    </source>
</evidence>
<dbReference type="Gene3D" id="3.30.499.10">
    <property type="entry name" value="Aconitase, domain 3"/>
    <property type="match status" value="2"/>
</dbReference>
<keyword evidence="10" id="KW-0004">4Fe-4S</keyword>
<dbReference type="InterPro" id="IPR018136">
    <property type="entry name" value="Aconitase_4Fe-4S_BS"/>
</dbReference>
<keyword evidence="15 18" id="KW-0456">Lyase</keyword>
<dbReference type="PROSITE" id="PS00450">
    <property type="entry name" value="ACONITASE_1"/>
    <property type="match status" value="1"/>
</dbReference>
<dbReference type="NCBIfam" id="NF004016">
    <property type="entry name" value="PRK05478.1"/>
    <property type="match status" value="1"/>
</dbReference>
<dbReference type="GO" id="GO:0051539">
    <property type="term" value="F:4 iron, 4 sulfur cluster binding"/>
    <property type="evidence" value="ECO:0007669"/>
    <property type="project" value="UniProtKB-KW"/>
</dbReference>
<evidence type="ECO:0000256" key="1">
    <source>
        <dbReference type="ARBA" id="ARBA00000491"/>
    </source>
</evidence>
<keyword evidence="16" id="KW-0100">Branched-chain amino acid biosynthesis</keyword>
<keyword evidence="11" id="KW-0028">Amino-acid biosynthesis</keyword>
<comment type="pathway">
    <text evidence="4">Amino-acid biosynthesis; L-leucine biosynthesis; L-leucine from 3-methyl-2-oxobutanoate: step 2/4.</text>
</comment>